<name>A0A7X9X572_9BURK</name>
<comment type="caution">
    <text evidence="13">The sequence shown here is derived from an EMBL/GenBank/DDBJ whole genome shotgun (WGS) entry which is preliminary data.</text>
</comment>
<evidence type="ECO:0000256" key="1">
    <source>
        <dbReference type="ARBA" id="ARBA00002949"/>
    </source>
</evidence>
<feature type="transmembrane region" description="Helical" evidence="10">
    <location>
        <begin position="195"/>
        <end position="215"/>
    </location>
</feature>
<keyword evidence="5" id="KW-1003">Cell membrane</keyword>
<dbReference type="GO" id="GO:0015098">
    <property type="term" value="F:molybdate ion transmembrane transporter activity"/>
    <property type="evidence" value="ECO:0007669"/>
    <property type="project" value="UniProtKB-UniRule"/>
</dbReference>
<dbReference type="CDD" id="cd06261">
    <property type="entry name" value="TM_PBP2"/>
    <property type="match status" value="1"/>
</dbReference>
<keyword evidence="8 10" id="KW-1133">Transmembrane helix</keyword>
<feature type="transmembrane region" description="Helical" evidence="10">
    <location>
        <begin position="14"/>
        <end position="34"/>
    </location>
</feature>
<dbReference type="InterPro" id="IPR035906">
    <property type="entry name" value="MetI-like_sf"/>
</dbReference>
<evidence type="ECO:0000313" key="13">
    <source>
        <dbReference type="EMBL" id="NML31593.1"/>
    </source>
</evidence>
<evidence type="ECO:0000256" key="2">
    <source>
        <dbReference type="ARBA" id="ARBA00004651"/>
    </source>
</evidence>
<dbReference type="PANTHER" id="PTHR30183">
    <property type="entry name" value="MOLYBDENUM TRANSPORT SYSTEM PERMEASE PROTEIN MODB"/>
    <property type="match status" value="1"/>
</dbReference>
<evidence type="ECO:0000256" key="4">
    <source>
        <dbReference type="ARBA" id="ARBA00022448"/>
    </source>
</evidence>
<dbReference type="Gene3D" id="1.10.3720.10">
    <property type="entry name" value="MetI-like"/>
    <property type="match status" value="1"/>
</dbReference>
<evidence type="ECO:0000256" key="3">
    <source>
        <dbReference type="ARBA" id="ARBA00007069"/>
    </source>
</evidence>
<evidence type="ECO:0000259" key="12">
    <source>
        <dbReference type="PROSITE" id="PS50928"/>
    </source>
</evidence>
<dbReference type="PANTHER" id="PTHR30183:SF3">
    <property type="entry name" value="MOLYBDENUM TRANSPORT SYSTEM PERMEASE PROTEIN MODB"/>
    <property type="match status" value="1"/>
</dbReference>
<dbReference type="EMBL" id="JABBFZ010000005">
    <property type="protein sequence ID" value="NML31593.1"/>
    <property type="molecule type" value="Genomic_DNA"/>
</dbReference>
<reference evidence="13 14" key="1">
    <citation type="submission" date="2020-04" db="EMBL/GenBank/DDBJ databases">
        <title>Paraburkholderia sp. G-4-1-8 isolated from soil.</title>
        <authorList>
            <person name="Dahal R.H."/>
        </authorList>
    </citation>
    <scope>NUCLEOTIDE SEQUENCE [LARGE SCALE GENOMIC DNA]</scope>
    <source>
        <strain evidence="13 14">G-4-1-8</strain>
    </source>
</reference>
<proteinExistence type="inferred from homology"/>
<comment type="function">
    <text evidence="1 11">Part of the binding-protein-dependent transport system for molybdenum; probably responsible for the translocation of the substrate across the membrane.</text>
</comment>
<dbReference type="NCBIfam" id="TIGR02141">
    <property type="entry name" value="modB_ABC"/>
    <property type="match status" value="1"/>
</dbReference>
<sequence>MQQAWVPLLLSLKVAGWATVLNLVLGVAAALGLSRWRSGARDVIDSLLMLPLVLPPTVLGYYLLVLLGRRGVIGAWLDRFDIQLVFTWQGAVIASTVVAFPLVLKSARAAFEGVDPQLERAARTLGVSETALFFRVTLPLAARGILAGGLLAFARALGEFGATLMIAGNLPGRTQTLSVAVYSAVQAGDDSTANVLVLVTSVTCVAILLLAGRLVPQHTLLRSR</sequence>
<dbReference type="SUPFAM" id="SSF161098">
    <property type="entry name" value="MetI-like"/>
    <property type="match status" value="1"/>
</dbReference>
<keyword evidence="4 10" id="KW-0813">Transport</keyword>
<keyword evidence="7 10" id="KW-0812">Transmembrane</keyword>
<dbReference type="Pfam" id="PF00528">
    <property type="entry name" value="BPD_transp_1"/>
    <property type="match status" value="1"/>
</dbReference>
<dbReference type="AlphaFoldDB" id="A0A7X9X572"/>
<dbReference type="Proteomes" id="UP000583127">
    <property type="component" value="Unassembled WGS sequence"/>
</dbReference>
<keyword evidence="6 11" id="KW-0500">Molybdenum</keyword>
<dbReference type="InterPro" id="IPR011867">
    <property type="entry name" value="ModB_ABC"/>
</dbReference>
<feature type="transmembrane region" description="Helical" evidence="10">
    <location>
        <begin position="132"/>
        <end position="154"/>
    </location>
</feature>
<comment type="similarity">
    <text evidence="3 11">Belongs to the binding-protein-dependent transport system permease family. CysTW subfamily.</text>
</comment>
<keyword evidence="9 10" id="KW-0472">Membrane</keyword>
<accession>A0A7X9X572</accession>
<evidence type="ECO:0000256" key="9">
    <source>
        <dbReference type="ARBA" id="ARBA00023136"/>
    </source>
</evidence>
<evidence type="ECO:0000313" key="14">
    <source>
        <dbReference type="Proteomes" id="UP000583127"/>
    </source>
</evidence>
<gene>
    <name evidence="13" type="primary">modB</name>
    <name evidence="13" type="ORF">HHL14_12195</name>
</gene>
<dbReference type="InterPro" id="IPR000515">
    <property type="entry name" value="MetI-like"/>
</dbReference>
<dbReference type="PROSITE" id="PS50928">
    <property type="entry name" value="ABC_TM1"/>
    <property type="match status" value="1"/>
</dbReference>
<dbReference type="RefSeq" id="WP_169497859.1">
    <property type="nucleotide sequence ID" value="NZ_JABBFZ010000005.1"/>
</dbReference>
<evidence type="ECO:0000256" key="8">
    <source>
        <dbReference type="ARBA" id="ARBA00022989"/>
    </source>
</evidence>
<feature type="domain" description="ABC transmembrane type-1" evidence="12">
    <location>
        <begin position="8"/>
        <end position="211"/>
    </location>
</feature>
<evidence type="ECO:0000256" key="5">
    <source>
        <dbReference type="ARBA" id="ARBA00022475"/>
    </source>
</evidence>
<comment type="subcellular location">
    <subcellularLocation>
        <location evidence="11">Cell inner membrane</location>
        <topology evidence="11">Multi-pass membrane protein</topology>
    </subcellularLocation>
    <subcellularLocation>
        <location evidence="2 10">Cell membrane</location>
        <topology evidence="2 10">Multi-pass membrane protein</topology>
    </subcellularLocation>
</comment>
<protein>
    <recommendedName>
        <fullName evidence="11">Molybdenum transport system permease</fullName>
    </recommendedName>
</protein>
<feature type="transmembrane region" description="Helical" evidence="10">
    <location>
        <begin position="85"/>
        <end position="104"/>
    </location>
</feature>
<evidence type="ECO:0000256" key="6">
    <source>
        <dbReference type="ARBA" id="ARBA00022505"/>
    </source>
</evidence>
<keyword evidence="11" id="KW-0997">Cell inner membrane</keyword>
<evidence type="ECO:0000256" key="7">
    <source>
        <dbReference type="ARBA" id="ARBA00022692"/>
    </source>
</evidence>
<evidence type="ECO:0000256" key="11">
    <source>
        <dbReference type="RuleBase" id="RU365097"/>
    </source>
</evidence>
<organism evidence="13 14">
    <name type="scientific">Paraburkholderia antibiotica</name>
    <dbReference type="NCBI Taxonomy" id="2728839"/>
    <lineage>
        <taxon>Bacteria</taxon>
        <taxon>Pseudomonadati</taxon>
        <taxon>Pseudomonadota</taxon>
        <taxon>Betaproteobacteria</taxon>
        <taxon>Burkholderiales</taxon>
        <taxon>Burkholderiaceae</taxon>
        <taxon>Paraburkholderia</taxon>
    </lineage>
</organism>
<dbReference type="GO" id="GO:0005886">
    <property type="term" value="C:plasma membrane"/>
    <property type="evidence" value="ECO:0007669"/>
    <property type="project" value="UniProtKB-SubCell"/>
</dbReference>
<feature type="transmembrane region" description="Helical" evidence="10">
    <location>
        <begin position="46"/>
        <end position="65"/>
    </location>
</feature>
<evidence type="ECO:0000256" key="10">
    <source>
        <dbReference type="RuleBase" id="RU363032"/>
    </source>
</evidence>
<keyword evidence="14" id="KW-1185">Reference proteome</keyword>